<dbReference type="InterPro" id="IPR029044">
    <property type="entry name" value="Nucleotide-diphossugar_trans"/>
</dbReference>
<dbReference type="InterPro" id="IPR001173">
    <property type="entry name" value="Glyco_trans_2-like"/>
</dbReference>
<keyword evidence="5" id="KW-0472">Membrane</keyword>
<evidence type="ECO:0000256" key="5">
    <source>
        <dbReference type="ARBA" id="ARBA00023136"/>
    </source>
</evidence>
<organism evidence="7 8">
    <name type="scientific">Hansschlegelia plantiphila</name>
    <dbReference type="NCBI Taxonomy" id="374655"/>
    <lineage>
        <taxon>Bacteria</taxon>
        <taxon>Pseudomonadati</taxon>
        <taxon>Pseudomonadota</taxon>
        <taxon>Alphaproteobacteria</taxon>
        <taxon>Hyphomicrobiales</taxon>
        <taxon>Methylopilaceae</taxon>
        <taxon>Hansschlegelia</taxon>
    </lineage>
</organism>
<sequence>MPAWRTETGEPSAACVCIPARNEARRLPALIASLAAQTVAKARPLSVVVVVNNSDDGSETALQKLARVHAKALDVHADIIDFAPDLRHAGSARRRAMALGARVLQDAGHGDGALISTDADALPPPNWVEANLAALAAGADLVGGRLEVDANETQGWPPTLRATHAHIAEYWTAVRALEDLLDPTPWDPAPRHGDHTGASLGLRVALHDAVGGVPALPHAEDIAFVRAAQALGARLRHPPEVWVLVSPREDGRAAGGMAQAMRATREAVEREGAVRMPAAAAWIDRIAWRKAARAEGGPASVAKLESELPPLASDTPIEEAAASLVAAAREVATAPRAA</sequence>
<dbReference type="PANTHER" id="PTHR43646">
    <property type="entry name" value="GLYCOSYLTRANSFERASE"/>
    <property type="match status" value="1"/>
</dbReference>
<keyword evidence="8" id="KW-1185">Reference proteome</keyword>
<keyword evidence="4" id="KW-0808">Transferase</keyword>
<evidence type="ECO:0000256" key="3">
    <source>
        <dbReference type="ARBA" id="ARBA00022676"/>
    </source>
</evidence>
<protein>
    <recommendedName>
        <fullName evidence="6">Glycosyltransferase 2-like domain-containing protein</fullName>
    </recommendedName>
</protein>
<dbReference type="Gene3D" id="3.90.550.10">
    <property type="entry name" value="Spore Coat Polysaccharide Biosynthesis Protein SpsA, Chain A"/>
    <property type="match status" value="1"/>
</dbReference>
<dbReference type="GO" id="GO:0016757">
    <property type="term" value="F:glycosyltransferase activity"/>
    <property type="evidence" value="ECO:0007669"/>
    <property type="project" value="UniProtKB-KW"/>
</dbReference>
<dbReference type="PANTHER" id="PTHR43646:SF2">
    <property type="entry name" value="GLYCOSYLTRANSFERASE 2-LIKE DOMAIN-CONTAINING PROTEIN"/>
    <property type="match status" value="1"/>
</dbReference>
<evidence type="ECO:0000256" key="2">
    <source>
        <dbReference type="ARBA" id="ARBA00022475"/>
    </source>
</evidence>
<dbReference type="Pfam" id="PF00535">
    <property type="entry name" value="Glycos_transf_2"/>
    <property type="match status" value="1"/>
</dbReference>
<keyword evidence="2" id="KW-1003">Cell membrane</keyword>
<evidence type="ECO:0000313" key="7">
    <source>
        <dbReference type="EMBL" id="GLK66748.1"/>
    </source>
</evidence>
<feature type="domain" description="Glycosyltransferase 2-like" evidence="6">
    <location>
        <begin position="15"/>
        <end position="166"/>
    </location>
</feature>
<accession>A0A9W6MUC6</accession>
<comment type="caution">
    <text evidence="7">The sequence shown here is derived from an EMBL/GenBank/DDBJ whole genome shotgun (WGS) entry which is preliminary data.</text>
</comment>
<keyword evidence="3" id="KW-0328">Glycosyltransferase</keyword>
<proteinExistence type="predicted"/>
<reference evidence="7" key="2">
    <citation type="submission" date="2023-01" db="EMBL/GenBank/DDBJ databases">
        <authorList>
            <person name="Sun Q."/>
            <person name="Evtushenko L."/>
        </authorList>
    </citation>
    <scope>NUCLEOTIDE SEQUENCE</scope>
    <source>
        <strain evidence="7">VKM B-2347</strain>
    </source>
</reference>
<dbReference type="EMBL" id="BSFI01000002">
    <property type="protein sequence ID" value="GLK66748.1"/>
    <property type="molecule type" value="Genomic_DNA"/>
</dbReference>
<gene>
    <name evidence="7" type="ORF">GCM10008179_03860</name>
</gene>
<dbReference type="RefSeq" id="WP_271167009.1">
    <property type="nucleotide sequence ID" value="NZ_BSFI01000002.1"/>
</dbReference>
<dbReference type="GO" id="GO:0005886">
    <property type="term" value="C:plasma membrane"/>
    <property type="evidence" value="ECO:0007669"/>
    <property type="project" value="UniProtKB-SubCell"/>
</dbReference>
<reference evidence="7" key="1">
    <citation type="journal article" date="2014" name="Int. J. Syst. Evol. Microbiol.">
        <title>Complete genome sequence of Corynebacterium casei LMG S-19264T (=DSM 44701T), isolated from a smear-ripened cheese.</title>
        <authorList>
            <consortium name="US DOE Joint Genome Institute (JGI-PGF)"/>
            <person name="Walter F."/>
            <person name="Albersmeier A."/>
            <person name="Kalinowski J."/>
            <person name="Ruckert C."/>
        </authorList>
    </citation>
    <scope>NUCLEOTIDE SEQUENCE</scope>
    <source>
        <strain evidence="7">VKM B-2347</strain>
    </source>
</reference>
<evidence type="ECO:0000313" key="8">
    <source>
        <dbReference type="Proteomes" id="UP001143372"/>
    </source>
</evidence>
<dbReference type="AlphaFoldDB" id="A0A9W6MUC6"/>
<dbReference type="SUPFAM" id="SSF53448">
    <property type="entry name" value="Nucleotide-diphospho-sugar transferases"/>
    <property type="match status" value="1"/>
</dbReference>
<evidence type="ECO:0000256" key="1">
    <source>
        <dbReference type="ARBA" id="ARBA00004236"/>
    </source>
</evidence>
<name>A0A9W6MUC6_9HYPH</name>
<comment type="subcellular location">
    <subcellularLocation>
        <location evidence="1">Cell membrane</location>
    </subcellularLocation>
</comment>
<evidence type="ECO:0000259" key="6">
    <source>
        <dbReference type="Pfam" id="PF00535"/>
    </source>
</evidence>
<dbReference type="Proteomes" id="UP001143372">
    <property type="component" value="Unassembled WGS sequence"/>
</dbReference>
<evidence type="ECO:0000256" key="4">
    <source>
        <dbReference type="ARBA" id="ARBA00022679"/>
    </source>
</evidence>